<dbReference type="AlphaFoldDB" id="A0A9N8Z0W8"/>
<keyword evidence="9" id="KW-0325">Glycoprotein</keyword>
<evidence type="ECO:0000256" key="1">
    <source>
        <dbReference type="ARBA" id="ARBA00004479"/>
    </source>
</evidence>
<comment type="subcellular location">
    <subcellularLocation>
        <location evidence="1">Membrane</location>
        <topology evidence="1">Single-pass type I membrane protein</topology>
    </subcellularLocation>
</comment>
<reference evidence="13" key="1">
    <citation type="submission" date="2021-06" db="EMBL/GenBank/DDBJ databases">
        <authorList>
            <person name="Kallberg Y."/>
            <person name="Tangrot J."/>
            <person name="Rosling A."/>
        </authorList>
    </citation>
    <scope>NUCLEOTIDE SEQUENCE</scope>
    <source>
        <strain evidence="13">CL551</strain>
    </source>
</reference>
<evidence type="ECO:0000256" key="2">
    <source>
        <dbReference type="ARBA" id="ARBA00007717"/>
    </source>
</evidence>
<keyword evidence="4 10" id="KW-0812">Transmembrane</keyword>
<dbReference type="SUPFAM" id="SSF53187">
    <property type="entry name" value="Zn-dependent exopeptidases"/>
    <property type="match status" value="1"/>
</dbReference>
<evidence type="ECO:0000256" key="8">
    <source>
        <dbReference type="ARBA" id="ARBA00023136"/>
    </source>
</evidence>
<feature type="chain" id="PRO_5040266406" description="Nicastrin" evidence="11">
    <location>
        <begin position="27"/>
        <end position="680"/>
    </location>
</feature>
<keyword evidence="14" id="KW-1185">Reference proteome</keyword>
<accession>A0A9N8Z0W8</accession>
<dbReference type="Pfam" id="PF18266">
    <property type="entry name" value="Ncstrn_small"/>
    <property type="match status" value="1"/>
</dbReference>
<keyword evidence="5 11" id="KW-0732">Signal</keyword>
<evidence type="ECO:0000256" key="7">
    <source>
        <dbReference type="ARBA" id="ARBA00022989"/>
    </source>
</evidence>
<keyword evidence="8 10" id="KW-0472">Membrane</keyword>
<comment type="similarity">
    <text evidence="2">Belongs to the nicastrin family.</text>
</comment>
<dbReference type="GO" id="GO:0016485">
    <property type="term" value="P:protein processing"/>
    <property type="evidence" value="ECO:0007669"/>
    <property type="project" value="InterPro"/>
</dbReference>
<dbReference type="Proteomes" id="UP000789342">
    <property type="component" value="Unassembled WGS sequence"/>
</dbReference>
<dbReference type="Gene3D" id="3.40.630.10">
    <property type="entry name" value="Zn peptidases"/>
    <property type="match status" value="1"/>
</dbReference>
<feature type="signal peptide" evidence="11">
    <location>
        <begin position="1"/>
        <end position="26"/>
    </location>
</feature>
<dbReference type="OrthoDB" id="10265862at2759"/>
<dbReference type="GO" id="GO:0005886">
    <property type="term" value="C:plasma membrane"/>
    <property type="evidence" value="ECO:0007669"/>
    <property type="project" value="UniProtKB-ARBA"/>
</dbReference>
<evidence type="ECO:0000256" key="9">
    <source>
        <dbReference type="ARBA" id="ARBA00023180"/>
    </source>
</evidence>
<comment type="caution">
    <text evidence="13">The sequence shown here is derived from an EMBL/GenBank/DDBJ whole genome shotgun (WGS) entry which is preliminary data.</text>
</comment>
<sequence length="680" mass="74198">MRPSRHLFFGLVISFIQCLLFPPVISQTSDGNDPLYDAFYQDLGGAACVRLLNSTGVIGCQALKPTTGVLYLTDTQDSLTQFIKNGPSGAFAVILPYQLMTNENLRALGSSGKLGGVIAVINGTSNLIASRPNSFSPDELCPNCQFGLYRNDSNQYNWNPNGIGLIQQSFEFPIFALYPIDDGSSNAYNMIMDGAAYNAANSFKSYPLKAVEFNSMMWAAIDAKTCLRRNFCSPIGGYSVYSTPSLNMTNDDGKPIVIVAAAMDSRALFHDLILGVDNGISGTIAVLAVADALSRSPVPVTTFSKHILYTLFTGEAWGFAGSQRFVNDITTPFVCKSNQTHATENCPFVGVCSSPCIHDKDFEQINFAKIDSIFEFSQVGINTTGFYAHVDDPKNSKNNLLITQLERLSAAANNGSSFVKPAYNGVTNRKLPPSSSMAFLEKNRKLSALVLGDFQADLKKYYNSEYDDGFDMSSVGASICSIANVTAQAVWLQAQGITNATTVPISVNCDLIQQLLYCLVYNYSCPIVESLYNTSDSGRISHYSGVFQINFPSDISFFVFNYLSNLTASNTSSKANCQDDDDCKSGEFCVASKCTKSFTRYHSSYGAGFEYDQNGNPLIADATKATWVESVWNTINMRIFIVSSISQQLVELFSGIIITIISILCVIFGKKYLKKTLKVA</sequence>
<name>A0A9N8Z0W8_9GLOM</name>
<dbReference type="EMBL" id="CAJVPV010000611">
    <property type="protein sequence ID" value="CAG8465640.1"/>
    <property type="molecule type" value="Genomic_DNA"/>
</dbReference>
<evidence type="ECO:0000256" key="6">
    <source>
        <dbReference type="ARBA" id="ARBA00022976"/>
    </source>
</evidence>
<evidence type="ECO:0000256" key="3">
    <source>
        <dbReference type="ARBA" id="ARBA00015303"/>
    </source>
</evidence>
<dbReference type="Pfam" id="PF05450">
    <property type="entry name" value="Nicastrin"/>
    <property type="match status" value="1"/>
</dbReference>
<gene>
    <name evidence="13" type="ORF">AMORRO_LOCUS1615</name>
</gene>
<keyword evidence="6" id="KW-0914">Notch signaling pathway</keyword>
<evidence type="ECO:0000256" key="4">
    <source>
        <dbReference type="ARBA" id="ARBA00022692"/>
    </source>
</evidence>
<evidence type="ECO:0000256" key="11">
    <source>
        <dbReference type="SAM" id="SignalP"/>
    </source>
</evidence>
<dbReference type="InterPro" id="IPR008710">
    <property type="entry name" value="Nicastrin"/>
</dbReference>
<dbReference type="PANTHER" id="PTHR21092:SF0">
    <property type="entry name" value="NICASTRIN"/>
    <property type="match status" value="1"/>
</dbReference>
<evidence type="ECO:0000259" key="12">
    <source>
        <dbReference type="Pfam" id="PF18266"/>
    </source>
</evidence>
<organism evidence="13 14">
    <name type="scientific">Acaulospora morrowiae</name>
    <dbReference type="NCBI Taxonomy" id="94023"/>
    <lineage>
        <taxon>Eukaryota</taxon>
        <taxon>Fungi</taxon>
        <taxon>Fungi incertae sedis</taxon>
        <taxon>Mucoromycota</taxon>
        <taxon>Glomeromycotina</taxon>
        <taxon>Glomeromycetes</taxon>
        <taxon>Diversisporales</taxon>
        <taxon>Acaulosporaceae</taxon>
        <taxon>Acaulospora</taxon>
    </lineage>
</organism>
<protein>
    <recommendedName>
        <fullName evidence="3">Nicastrin</fullName>
    </recommendedName>
</protein>
<dbReference type="InterPro" id="IPR041084">
    <property type="entry name" value="Ncstrn_small"/>
</dbReference>
<feature type="domain" description="Nicastrin small lobe" evidence="12">
    <location>
        <begin position="47"/>
        <end position="219"/>
    </location>
</feature>
<evidence type="ECO:0000313" key="14">
    <source>
        <dbReference type="Proteomes" id="UP000789342"/>
    </source>
</evidence>
<evidence type="ECO:0000256" key="5">
    <source>
        <dbReference type="ARBA" id="ARBA00022729"/>
    </source>
</evidence>
<evidence type="ECO:0000313" key="13">
    <source>
        <dbReference type="EMBL" id="CAG8465640.1"/>
    </source>
</evidence>
<keyword evidence="7 10" id="KW-1133">Transmembrane helix</keyword>
<dbReference type="PANTHER" id="PTHR21092">
    <property type="entry name" value="NICASTRIN"/>
    <property type="match status" value="1"/>
</dbReference>
<feature type="transmembrane region" description="Helical" evidence="10">
    <location>
        <begin position="649"/>
        <end position="668"/>
    </location>
</feature>
<evidence type="ECO:0000256" key="10">
    <source>
        <dbReference type="SAM" id="Phobius"/>
    </source>
</evidence>
<proteinExistence type="inferred from homology"/>